<comment type="similarity">
    <text evidence="7">Belongs to the class-III pyridoxal-phosphate-dependent aminotransferase family.</text>
</comment>
<dbReference type="InterPro" id="IPR049704">
    <property type="entry name" value="Aminotrans_3_PPA_site"/>
</dbReference>
<dbReference type="SUPFAM" id="SSF53383">
    <property type="entry name" value="PLP-dependent transferases"/>
    <property type="match status" value="1"/>
</dbReference>
<dbReference type="Gene3D" id="3.40.640.10">
    <property type="entry name" value="Type I PLP-dependent aspartate aminotransferase-like (Major domain)"/>
    <property type="match status" value="1"/>
</dbReference>
<dbReference type="EMBL" id="UASJ01000001">
    <property type="protein sequence ID" value="SQB64324.1"/>
    <property type="molecule type" value="Genomic_DNA"/>
</dbReference>
<dbReference type="Pfam" id="PF00202">
    <property type="entry name" value="Aminotran_3"/>
    <property type="match status" value="1"/>
</dbReference>
<evidence type="ECO:0000256" key="1">
    <source>
        <dbReference type="ARBA" id="ARBA00001933"/>
    </source>
</evidence>
<keyword evidence="5 7" id="KW-0663">Pyridoxal phosphate</keyword>
<organism evidence="8 9">
    <name type="scientific">Mobiluncus curtisii</name>
    <dbReference type="NCBI Taxonomy" id="2051"/>
    <lineage>
        <taxon>Bacteria</taxon>
        <taxon>Bacillati</taxon>
        <taxon>Actinomycetota</taxon>
        <taxon>Actinomycetes</taxon>
        <taxon>Actinomycetales</taxon>
        <taxon>Actinomycetaceae</taxon>
        <taxon>Mobiluncus</taxon>
    </lineage>
</organism>
<dbReference type="InterPro" id="IPR015424">
    <property type="entry name" value="PyrdxlP-dep_Trfase"/>
</dbReference>
<protein>
    <submittedName>
        <fullName evidence="8">Acetylornithine aminotransferase</fullName>
        <ecNumber evidence="8">2.6.1.11</ecNumber>
    </submittedName>
</protein>
<keyword evidence="2 8" id="KW-0032">Aminotransferase</keyword>
<evidence type="ECO:0000256" key="5">
    <source>
        <dbReference type="ARBA" id="ARBA00022898"/>
    </source>
</evidence>
<dbReference type="NCBIfam" id="TIGR00707">
    <property type="entry name" value="argD"/>
    <property type="match status" value="1"/>
</dbReference>
<dbReference type="InterPro" id="IPR004636">
    <property type="entry name" value="AcOrn/SuccOrn_fam"/>
</dbReference>
<accession>A0A2X2YJN3</accession>
<evidence type="ECO:0000313" key="8">
    <source>
        <dbReference type="EMBL" id="SQB64324.1"/>
    </source>
</evidence>
<gene>
    <name evidence="8" type="primary">argD</name>
    <name evidence="8" type="ORF">NCTC11820_00662</name>
</gene>
<dbReference type="InterPro" id="IPR050103">
    <property type="entry name" value="Class-III_PLP-dep_AT"/>
</dbReference>
<reference evidence="8 9" key="1">
    <citation type="submission" date="2018-06" db="EMBL/GenBank/DDBJ databases">
        <authorList>
            <consortium name="Pathogen Informatics"/>
            <person name="Doyle S."/>
        </authorList>
    </citation>
    <scope>NUCLEOTIDE SEQUENCE [LARGE SCALE GENOMIC DNA]</scope>
    <source>
        <strain evidence="8 9">NCTC11820</strain>
    </source>
</reference>
<keyword evidence="3" id="KW-0028">Amino-acid biosynthesis</keyword>
<evidence type="ECO:0000256" key="4">
    <source>
        <dbReference type="ARBA" id="ARBA00022679"/>
    </source>
</evidence>
<dbReference type="InterPro" id="IPR015421">
    <property type="entry name" value="PyrdxlP-dep_Trfase_major"/>
</dbReference>
<dbReference type="PANTHER" id="PTHR11986">
    <property type="entry name" value="AMINOTRANSFERASE CLASS III"/>
    <property type="match status" value="1"/>
</dbReference>
<dbReference type="Gene3D" id="3.90.1150.10">
    <property type="entry name" value="Aspartate Aminotransferase, domain 1"/>
    <property type="match status" value="1"/>
</dbReference>
<keyword evidence="4 8" id="KW-0808">Transferase</keyword>
<dbReference type="GO" id="GO:0030170">
    <property type="term" value="F:pyridoxal phosphate binding"/>
    <property type="evidence" value="ECO:0007669"/>
    <property type="project" value="InterPro"/>
</dbReference>
<evidence type="ECO:0000256" key="6">
    <source>
        <dbReference type="ARBA" id="ARBA00029440"/>
    </source>
</evidence>
<dbReference type="FunFam" id="3.40.640.10:FF:000004">
    <property type="entry name" value="Acetylornithine aminotransferase"/>
    <property type="match status" value="1"/>
</dbReference>
<evidence type="ECO:0000256" key="3">
    <source>
        <dbReference type="ARBA" id="ARBA00022605"/>
    </source>
</evidence>
<dbReference type="CDD" id="cd00610">
    <property type="entry name" value="OAT_like"/>
    <property type="match status" value="1"/>
</dbReference>
<evidence type="ECO:0000256" key="7">
    <source>
        <dbReference type="RuleBase" id="RU003560"/>
    </source>
</evidence>
<dbReference type="InterPro" id="IPR015422">
    <property type="entry name" value="PyrdxlP-dep_Trfase_small"/>
</dbReference>
<dbReference type="Proteomes" id="UP000250245">
    <property type="component" value="Unassembled WGS sequence"/>
</dbReference>
<dbReference type="RefSeq" id="WP_013188537.1">
    <property type="nucleotide sequence ID" value="NZ_CP068112.1"/>
</dbReference>
<dbReference type="NCBIfam" id="NF002874">
    <property type="entry name" value="PRK03244.1"/>
    <property type="match status" value="1"/>
</dbReference>
<dbReference type="EC" id="2.6.1.11" evidence="8"/>
<comment type="cofactor">
    <cofactor evidence="1">
        <name>pyridoxal 5'-phosphate</name>
        <dbReference type="ChEBI" id="CHEBI:597326"/>
    </cofactor>
</comment>
<proteinExistence type="inferred from homology"/>
<comment type="pathway">
    <text evidence="6">Amino-acid biosynthesis.</text>
</comment>
<dbReference type="OMA" id="RSAWDLC"/>
<dbReference type="GeneID" id="55564206"/>
<evidence type="ECO:0000313" key="9">
    <source>
        <dbReference type="Proteomes" id="UP000250245"/>
    </source>
</evidence>
<dbReference type="PIRSF" id="PIRSF000521">
    <property type="entry name" value="Transaminase_4ab_Lys_Orn"/>
    <property type="match status" value="1"/>
</dbReference>
<sequence length="416" mass="44750">MDVKEWITRYENSIMNTFGTPKTVLTRGAGCFVWDEDGHQYLDLLGGIAVNALGHGHPNIVTALHEQVETLGHVSNYFATQPQIEAAERILSIVEPGGAPQGSRVFFTNSGTEALEAAFKLARARGGANRNRFLALENSFHGRTMGALSLTYKSIFRDPFQPMPAEVDFLPYNIAALERAFEGARGESVAALFIEPIQGEAGVRPISDDFLKVAREVTSRAGALLVLDEVQTGMGRTGTWMAHHSSGIVPDVVTLAKGLGAGFPVGACVALNAEAASVLKPGMHGSTFAGNPLAGASVLAMINTVTEEGLLSNVQNVGEIWKREILELEHPLISEVRGRGLLLGIGLRNPLAKPLADELFRAGFIVNAPDTFTIRLAPPLIINPSQTRMFTQALPEVLDRVQRQADEEIRLGGTRA</sequence>
<dbReference type="PROSITE" id="PS00600">
    <property type="entry name" value="AA_TRANSFER_CLASS_3"/>
    <property type="match status" value="1"/>
</dbReference>
<dbReference type="GO" id="GO:0003992">
    <property type="term" value="F:N2-acetyl-L-ornithine:2-oxoglutarate 5-aminotransferase activity"/>
    <property type="evidence" value="ECO:0007669"/>
    <property type="project" value="UniProtKB-EC"/>
</dbReference>
<evidence type="ECO:0000256" key="2">
    <source>
        <dbReference type="ARBA" id="ARBA00022576"/>
    </source>
</evidence>
<dbReference type="AlphaFoldDB" id="A0A2X2YJN3"/>
<dbReference type="GO" id="GO:0006526">
    <property type="term" value="P:L-arginine biosynthetic process"/>
    <property type="evidence" value="ECO:0007669"/>
    <property type="project" value="UniProtKB-ARBA"/>
</dbReference>
<dbReference type="InterPro" id="IPR005814">
    <property type="entry name" value="Aminotrans_3"/>
</dbReference>
<dbReference type="PANTHER" id="PTHR11986:SF79">
    <property type="entry name" value="ACETYLORNITHINE AMINOTRANSFERASE, MITOCHONDRIAL"/>
    <property type="match status" value="1"/>
</dbReference>
<name>A0A2X2YJN3_9ACTO</name>
<dbReference type="GO" id="GO:0042802">
    <property type="term" value="F:identical protein binding"/>
    <property type="evidence" value="ECO:0007669"/>
    <property type="project" value="TreeGrafter"/>
</dbReference>